<sequence>MILKFSRSRPAATVALGVTLAFTAACNSSGDGAGGPSAAPVATGNTAEICASGGTAARQVVVDLFTKVAEAAKGDTEPTPADLNKIYQQTFSELGKQLTEHAAKATDPELAATLTDIAAEADKVATAPEPAAAGTTGLQAAIGKLEKHCPSGGPSSSAAPAGPGDGTVGAAGSACELPVTFKVADGWKPKAVEVEENDPLAELTRRGPLQMACEIDAKPAGLLGFLRVWIDPSPSAEPRAAVEPFLEGKKNRNVKYTPVTVGGAQAVDVSYEQYQELLEENLKRRAFAVRTPAGVVVLEVGGLSDEDHRSLLPAYELAKGSLAVRP</sequence>
<name>U5VXU9_9ACTN</name>
<feature type="signal peptide" evidence="2">
    <location>
        <begin position="1"/>
        <end position="24"/>
    </location>
</feature>
<reference evidence="3 4" key="1">
    <citation type="journal article" date="2014" name="J. Biotechnol.">
        <title>Complete genome sequence of the actinobacterium Actinoplanes friuliensis HAG 010964, producer of the lipopeptide antibiotic friulimycin.</title>
        <authorList>
            <person name="Ruckert C."/>
            <person name="Szczepanowski R."/>
            <person name="Albersmeier A."/>
            <person name="Goesmann A."/>
            <person name="Fischer N."/>
            <person name="Steinkamper A."/>
            <person name="Puhler A."/>
            <person name="Biener R."/>
            <person name="Schwartz D."/>
            <person name="Kalinowski J."/>
        </authorList>
    </citation>
    <scope>NUCLEOTIDE SEQUENCE [LARGE SCALE GENOMIC DNA]</scope>
    <source>
        <strain evidence="3 4">DSM 7358</strain>
    </source>
</reference>
<organism evidence="3 4">
    <name type="scientific">Actinoplanes friuliensis DSM 7358</name>
    <dbReference type="NCBI Taxonomy" id="1246995"/>
    <lineage>
        <taxon>Bacteria</taxon>
        <taxon>Bacillati</taxon>
        <taxon>Actinomycetota</taxon>
        <taxon>Actinomycetes</taxon>
        <taxon>Micromonosporales</taxon>
        <taxon>Micromonosporaceae</taxon>
        <taxon>Actinoplanes</taxon>
    </lineage>
</organism>
<dbReference type="eggNOG" id="ENOG5033YVI">
    <property type="taxonomic scope" value="Bacteria"/>
</dbReference>
<accession>U5VXU9</accession>
<evidence type="ECO:0000256" key="2">
    <source>
        <dbReference type="SAM" id="SignalP"/>
    </source>
</evidence>
<dbReference type="Proteomes" id="UP000017746">
    <property type="component" value="Chromosome"/>
</dbReference>
<dbReference type="PATRIC" id="fig|1246995.3.peg.3353"/>
<evidence type="ECO:0000256" key="1">
    <source>
        <dbReference type="SAM" id="MobiDB-lite"/>
    </source>
</evidence>
<dbReference type="Pfam" id="PF18966">
    <property type="entry name" value="Lipoprotein_23"/>
    <property type="match status" value="1"/>
</dbReference>
<dbReference type="KEGG" id="afs:AFR_16535"/>
<dbReference type="InterPro" id="IPR044058">
    <property type="entry name" value="Lipoprotein_23"/>
</dbReference>
<dbReference type="AlphaFoldDB" id="U5VXU9"/>
<feature type="chain" id="PRO_5038608734" description="Lipoprotein" evidence="2">
    <location>
        <begin position="25"/>
        <end position="326"/>
    </location>
</feature>
<dbReference type="PROSITE" id="PS51257">
    <property type="entry name" value="PROKAR_LIPOPROTEIN"/>
    <property type="match status" value="1"/>
</dbReference>
<dbReference type="STRING" id="1246995.AFR_16535"/>
<gene>
    <name evidence="3" type="ORF">AFR_16535</name>
</gene>
<protein>
    <recommendedName>
        <fullName evidence="5">Lipoprotein</fullName>
    </recommendedName>
</protein>
<dbReference type="HOGENOM" id="CLU_851605_0_0_11"/>
<keyword evidence="4" id="KW-1185">Reference proteome</keyword>
<proteinExistence type="predicted"/>
<evidence type="ECO:0008006" key="5">
    <source>
        <dbReference type="Google" id="ProtNLM"/>
    </source>
</evidence>
<evidence type="ECO:0000313" key="4">
    <source>
        <dbReference type="Proteomes" id="UP000017746"/>
    </source>
</evidence>
<keyword evidence="2" id="KW-0732">Signal</keyword>
<feature type="region of interest" description="Disordered" evidence="1">
    <location>
        <begin position="146"/>
        <end position="168"/>
    </location>
</feature>
<evidence type="ECO:0000313" key="3">
    <source>
        <dbReference type="EMBL" id="AGZ41587.1"/>
    </source>
</evidence>
<dbReference type="EMBL" id="CP006272">
    <property type="protein sequence ID" value="AGZ41587.1"/>
    <property type="molecule type" value="Genomic_DNA"/>
</dbReference>
<dbReference type="RefSeq" id="WP_023361662.1">
    <property type="nucleotide sequence ID" value="NC_022657.1"/>
</dbReference>
<feature type="compositionally biased region" description="Low complexity" evidence="1">
    <location>
        <begin position="150"/>
        <end position="162"/>
    </location>
</feature>